<keyword evidence="3" id="KW-0804">Transcription</keyword>
<dbReference type="GO" id="GO:0003700">
    <property type="term" value="F:DNA-binding transcription factor activity"/>
    <property type="evidence" value="ECO:0007669"/>
    <property type="project" value="TreeGrafter"/>
</dbReference>
<comment type="caution">
    <text evidence="5">The sequence shown here is derived from an EMBL/GenBank/DDBJ whole genome shotgun (WGS) entry which is preliminary data.</text>
</comment>
<dbReference type="InterPro" id="IPR046335">
    <property type="entry name" value="LacI/GalR-like_sensor"/>
</dbReference>
<proteinExistence type="predicted"/>
<dbReference type="STRING" id="626887.J057_07606"/>
<dbReference type="CDD" id="cd01392">
    <property type="entry name" value="HTH_LacI"/>
    <property type="match status" value="1"/>
</dbReference>
<evidence type="ECO:0000313" key="6">
    <source>
        <dbReference type="Proteomes" id="UP000013165"/>
    </source>
</evidence>
<evidence type="ECO:0000256" key="1">
    <source>
        <dbReference type="ARBA" id="ARBA00023015"/>
    </source>
</evidence>
<dbReference type="SMART" id="SM00354">
    <property type="entry name" value="HTH_LACI"/>
    <property type="match status" value="1"/>
</dbReference>
<reference evidence="5 6" key="1">
    <citation type="journal article" date="2013" name="Genome Announc.">
        <title>Genome Sequence of the Polycyclic Aromatic Hydrocarbon-Degrading Bacterium Strain Marinobacter nanhaiticus D15-8WT.</title>
        <authorList>
            <person name="Cui Z."/>
            <person name="Gao W."/>
            <person name="Li Q."/>
            <person name="Xu G."/>
            <person name="Zheng L."/>
        </authorList>
    </citation>
    <scope>NUCLEOTIDE SEQUENCE [LARGE SCALE GENOMIC DNA]</scope>
    <source>
        <strain evidence="5 6">D15-8W</strain>
    </source>
</reference>
<evidence type="ECO:0000256" key="3">
    <source>
        <dbReference type="ARBA" id="ARBA00023163"/>
    </source>
</evidence>
<dbReference type="PROSITE" id="PS50932">
    <property type="entry name" value="HTH_LACI_2"/>
    <property type="match status" value="1"/>
</dbReference>
<organism evidence="5 6">
    <name type="scientific">Marinobacter nanhaiticus D15-8W</name>
    <dbReference type="NCBI Taxonomy" id="626887"/>
    <lineage>
        <taxon>Bacteria</taxon>
        <taxon>Pseudomonadati</taxon>
        <taxon>Pseudomonadota</taxon>
        <taxon>Gammaproteobacteria</taxon>
        <taxon>Pseudomonadales</taxon>
        <taxon>Marinobacteraceae</taxon>
        <taxon>Marinobacter</taxon>
    </lineage>
</organism>
<dbReference type="GO" id="GO:0000976">
    <property type="term" value="F:transcription cis-regulatory region binding"/>
    <property type="evidence" value="ECO:0007669"/>
    <property type="project" value="TreeGrafter"/>
</dbReference>
<gene>
    <name evidence="5" type="ORF">J057_07606</name>
</gene>
<protein>
    <submittedName>
        <fullName evidence="5">LacI family transcriptional regulator</fullName>
    </submittedName>
</protein>
<evidence type="ECO:0000259" key="4">
    <source>
        <dbReference type="PROSITE" id="PS50932"/>
    </source>
</evidence>
<dbReference type="PANTHER" id="PTHR30146">
    <property type="entry name" value="LACI-RELATED TRANSCRIPTIONAL REPRESSOR"/>
    <property type="match status" value="1"/>
</dbReference>
<evidence type="ECO:0000256" key="2">
    <source>
        <dbReference type="ARBA" id="ARBA00023125"/>
    </source>
</evidence>
<dbReference type="AlphaFoldDB" id="N6X2C8"/>
<dbReference type="Proteomes" id="UP000013165">
    <property type="component" value="Unassembled WGS sequence"/>
</dbReference>
<keyword evidence="1" id="KW-0805">Transcription regulation</keyword>
<feature type="domain" description="HTH lacI-type" evidence="4">
    <location>
        <begin position="25"/>
        <end position="74"/>
    </location>
</feature>
<accession>N6X2C8</accession>
<name>N6X2C8_9GAMM</name>
<dbReference type="OrthoDB" id="9798934at2"/>
<dbReference type="SUPFAM" id="SSF53822">
    <property type="entry name" value="Periplasmic binding protein-like I"/>
    <property type="match status" value="1"/>
</dbReference>
<sequence>MGRDQTPDQTPPANEGRRLTVKLMAEKLNVSTATISNAFNRPDQLSEARRRWILDECKRLGYMGPNAAARSLRTGRTGNVGVMLADNLAYSLTDPVASEFLHGLAEVLDKKRMNMLLLSSQDAGNSYRSHLQESMVDGFIVYGWLTKRDTYERLLQQGKPMVAVDFDLEGCTWVNIDNYQGARASAEHALKVPPRNVSILGLRLVEQEDVCSIRGHDLFGETRAISVRRLNGYLDALGLAGYDISPDRIWSTPTNNHGDAYQAAYEALSQTPRPDLLLCMSDRLGLAAIQVALQMKLRIPEDLRIVGFDGIPEGNTLHPSLTTVYQQSAEKGRVAARIFLGEQEDQNVLIPTRLLVRESCP</sequence>
<dbReference type="CDD" id="cd06279">
    <property type="entry name" value="PBP1_LacI-like"/>
    <property type="match status" value="1"/>
</dbReference>
<dbReference type="HOGENOM" id="CLU_037628_6_1_6"/>
<dbReference type="PATRIC" id="fig|626887.3.peg.1513"/>
<dbReference type="SUPFAM" id="SSF47413">
    <property type="entry name" value="lambda repressor-like DNA-binding domains"/>
    <property type="match status" value="1"/>
</dbReference>
<dbReference type="InterPro" id="IPR010982">
    <property type="entry name" value="Lambda_DNA-bd_dom_sf"/>
</dbReference>
<dbReference type="PANTHER" id="PTHR30146:SF138">
    <property type="entry name" value="TRANSCRIPTIONAL REGULATORY PROTEIN"/>
    <property type="match status" value="1"/>
</dbReference>
<dbReference type="Gene3D" id="3.40.50.2300">
    <property type="match status" value="3"/>
</dbReference>
<evidence type="ECO:0000313" key="5">
    <source>
        <dbReference type="EMBL" id="ENO15198.1"/>
    </source>
</evidence>
<dbReference type="InterPro" id="IPR000843">
    <property type="entry name" value="HTH_LacI"/>
</dbReference>
<dbReference type="Gene3D" id="1.10.260.40">
    <property type="entry name" value="lambda repressor-like DNA-binding domains"/>
    <property type="match status" value="1"/>
</dbReference>
<dbReference type="EMBL" id="APLQ01000011">
    <property type="protein sequence ID" value="ENO15198.1"/>
    <property type="molecule type" value="Genomic_DNA"/>
</dbReference>
<dbReference type="Pfam" id="PF13377">
    <property type="entry name" value="Peripla_BP_3"/>
    <property type="match status" value="1"/>
</dbReference>
<keyword evidence="2" id="KW-0238">DNA-binding</keyword>
<keyword evidence="6" id="KW-1185">Reference proteome</keyword>
<dbReference type="InterPro" id="IPR028082">
    <property type="entry name" value="Peripla_BP_I"/>
</dbReference>
<dbReference type="eggNOG" id="COG1609">
    <property type="taxonomic scope" value="Bacteria"/>
</dbReference>